<reference evidence="3 4" key="1">
    <citation type="journal article" date="2008" name="BMC Genomics">
        <title>Complete genome of Phenylobacterium zucineum - a novel facultative intracellular bacterium isolated from human erythroleukemia cell line K562.</title>
        <authorList>
            <person name="Luo Y."/>
            <person name="Xu X."/>
            <person name="Ding Z."/>
            <person name="Liu Z."/>
            <person name="Zhang B."/>
            <person name="Yan Z."/>
            <person name="Sun J."/>
            <person name="Hu S."/>
            <person name="Hu X."/>
        </authorList>
    </citation>
    <scope>NUCLEOTIDE SEQUENCE [LARGE SCALE GENOMIC DNA]</scope>
    <source>
        <strain evidence="3 4">HLK1</strain>
    </source>
</reference>
<feature type="signal peptide" evidence="1">
    <location>
        <begin position="1"/>
        <end position="22"/>
    </location>
</feature>
<protein>
    <recommendedName>
        <fullName evidence="2">DUF4440 domain-containing protein</fullName>
    </recommendedName>
</protein>
<dbReference type="Pfam" id="PF14534">
    <property type="entry name" value="DUF4440"/>
    <property type="match status" value="1"/>
</dbReference>
<evidence type="ECO:0000256" key="1">
    <source>
        <dbReference type="SAM" id="SignalP"/>
    </source>
</evidence>
<dbReference type="AlphaFoldDB" id="B4RBI8"/>
<gene>
    <name evidence="3" type="ordered locus">PHZ_c0034</name>
</gene>
<dbReference type="HOGENOM" id="CLU_1076427_0_0_5"/>
<name>B4RBI8_PHEZH</name>
<organism evidence="3 4">
    <name type="scientific">Phenylobacterium zucineum (strain HLK1)</name>
    <dbReference type="NCBI Taxonomy" id="450851"/>
    <lineage>
        <taxon>Bacteria</taxon>
        <taxon>Pseudomonadati</taxon>
        <taxon>Pseudomonadota</taxon>
        <taxon>Alphaproteobacteria</taxon>
        <taxon>Caulobacterales</taxon>
        <taxon>Caulobacteraceae</taxon>
        <taxon>Phenylobacterium</taxon>
    </lineage>
</organism>
<dbReference type="eggNOG" id="ENOG50332EH">
    <property type="taxonomic scope" value="Bacteria"/>
</dbReference>
<feature type="chain" id="PRO_5002825235" description="DUF4440 domain-containing protein" evidence="1">
    <location>
        <begin position="23"/>
        <end position="293"/>
    </location>
</feature>
<sequence>MRRSSSALAVLALLAAAPAASAAVDPAPVVAAERAFAADGLELGVQASFLKHSAPEGIVFAPEPRLAKAVFGQPRPKGPPLVWWPLWAGISRSGDLGFTTGPYSLGGEMKAWYFTVWAKQADGSWKWLFDGGPPSDTSGAAPKDSPVAYARLAAREAGSPAAAMTAVTAAETALHETAKTDVPAAFLAVAAEDARITGSKARPPATRAEVEAELATRARAIDYAPLGGSASAAGDLAWTYGAARWMADGAERRGHYVRIWRNDADGWRLLFDELLDAPAPTPPSAAPSQAAGS</sequence>
<feature type="domain" description="DUF4440" evidence="2">
    <location>
        <begin position="167"/>
        <end position="269"/>
    </location>
</feature>
<evidence type="ECO:0000259" key="2">
    <source>
        <dbReference type="Pfam" id="PF14534"/>
    </source>
</evidence>
<dbReference type="Gene3D" id="3.10.450.50">
    <property type="match status" value="2"/>
</dbReference>
<dbReference type="EMBL" id="CP000747">
    <property type="protein sequence ID" value="ACG76448.1"/>
    <property type="molecule type" value="Genomic_DNA"/>
</dbReference>
<accession>B4RBI8</accession>
<dbReference type="STRING" id="450851.PHZ_c0034"/>
<dbReference type="InterPro" id="IPR032710">
    <property type="entry name" value="NTF2-like_dom_sf"/>
</dbReference>
<dbReference type="SUPFAM" id="SSF54427">
    <property type="entry name" value="NTF2-like"/>
    <property type="match status" value="1"/>
</dbReference>
<dbReference type="Proteomes" id="UP000001868">
    <property type="component" value="Chromosome"/>
</dbReference>
<keyword evidence="4" id="KW-1185">Reference proteome</keyword>
<dbReference type="InterPro" id="IPR027843">
    <property type="entry name" value="DUF4440"/>
</dbReference>
<keyword evidence="1" id="KW-0732">Signal</keyword>
<dbReference type="KEGG" id="pzu:PHZ_c0034"/>
<evidence type="ECO:0000313" key="3">
    <source>
        <dbReference type="EMBL" id="ACG76448.1"/>
    </source>
</evidence>
<evidence type="ECO:0000313" key="4">
    <source>
        <dbReference type="Proteomes" id="UP000001868"/>
    </source>
</evidence>
<proteinExistence type="predicted"/>
<dbReference type="RefSeq" id="WP_012520596.1">
    <property type="nucleotide sequence ID" value="NC_011144.1"/>
</dbReference>